<dbReference type="AlphaFoldDB" id="A0A6J4S3W3"/>
<feature type="region of interest" description="Disordered" evidence="1">
    <location>
        <begin position="1"/>
        <end position="37"/>
    </location>
</feature>
<sequence length="95" mass="10574">MANLQTPLDGHTTTNHGPDARDERDRRSQRSRASRRPLSRHRLGVTLFLVAAFASFLLSIGLWFAGNREEGVFVGLWVPSILAAGGFWMTAVRQP</sequence>
<dbReference type="EMBL" id="CADCVP010000133">
    <property type="protein sequence ID" value="CAA9488800.1"/>
    <property type="molecule type" value="Genomic_DNA"/>
</dbReference>
<organism evidence="3">
    <name type="scientific">uncultured Solirubrobacteraceae bacterium</name>
    <dbReference type="NCBI Taxonomy" id="1162706"/>
    <lineage>
        <taxon>Bacteria</taxon>
        <taxon>Bacillati</taxon>
        <taxon>Actinomycetota</taxon>
        <taxon>Thermoleophilia</taxon>
        <taxon>Solirubrobacterales</taxon>
        <taxon>Solirubrobacteraceae</taxon>
        <taxon>environmental samples</taxon>
    </lineage>
</organism>
<feature type="transmembrane region" description="Helical" evidence="2">
    <location>
        <begin position="71"/>
        <end position="92"/>
    </location>
</feature>
<keyword evidence="2" id="KW-1133">Transmembrane helix</keyword>
<accession>A0A6J4S3W3</accession>
<evidence type="ECO:0000256" key="1">
    <source>
        <dbReference type="SAM" id="MobiDB-lite"/>
    </source>
</evidence>
<feature type="compositionally biased region" description="Basic and acidic residues" evidence="1">
    <location>
        <begin position="18"/>
        <end position="28"/>
    </location>
</feature>
<reference evidence="3" key="1">
    <citation type="submission" date="2020-02" db="EMBL/GenBank/DDBJ databases">
        <authorList>
            <person name="Meier V. D."/>
        </authorList>
    </citation>
    <scope>NUCLEOTIDE SEQUENCE</scope>
    <source>
        <strain evidence="3">AVDCRST_MAG69</strain>
    </source>
</reference>
<evidence type="ECO:0000313" key="3">
    <source>
        <dbReference type="EMBL" id="CAA9488800.1"/>
    </source>
</evidence>
<name>A0A6J4S3W3_9ACTN</name>
<proteinExistence type="predicted"/>
<feature type="transmembrane region" description="Helical" evidence="2">
    <location>
        <begin position="43"/>
        <end position="65"/>
    </location>
</feature>
<keyword evidence="2" id="KW-0812">Transmembrane</keyword>
<feature type="compositionally biased region" description="Polar residues" evidence="1">
    <location>
        <begin position="1"/>
        <end position="16"/>
    </location>
</feature>
<keyword evidence="2" id="KW-0472">Membrane</keyword>
<protein>
    <submittedName>
        <fullName evidence="3">Uncharacterized protein</fullName>
    </submittedName>
</protein>
<evidence type="ECO:0000256" key="2">
    <source>
        <dbReference type="SAM" id="Phobius"/>
    </source>
</evidence>
<gene>
    <name evidence="3" type="ORF">AVDCRST_MAG69-1219</name>
</gene>